<reference evidence="1 2" key="1">
    <citation type="submission" date="2019-08" db="EMBL/GenBank/DDBJ databases">
        <title>Genomes of Antarctic Bizionia species.</title>
        <authorList>
            <person name="Bowman J.P."/>
        </authorList>
    </citation>
    <scope>NUCLEOTIDE SEQUENCE [LARGE SCALE GENOMIC DNA]</scope>
    <source>
        <strain evidence="1 2">ADA-4</strain>
    </source>
</reference>
<evidence type="ECO:0008006" key="3">
    <source>
        <dbReference type="Google" id="ProtNLM"/>
    </source>
</evidence>
<sequence length="292" mass="34216">MKYSIVLLVVFSLFSCSSDDNPIYINEELETPIFKNMRKERVDDSATENYYFNVSGELNSFSSIATNYYDPDSFINYSYNTNNLLTEYKEFFETDTLTSILSYSNGIPSRIGHSKNNVHYESAITINNNVLSYIIPDYEYFDSLDAEVIITFETDQLKKIIEYRMNKLEPGNTTIYILTNFEYDSKGNLSRYGKEIMYGRHVNDSFTFTYDDSINPFAASLNQNAIPLILMEGYYRINIKNLVLISPNNIIRDNYHQKAYSYKYNIFNHPYSGNIIEIQTQRDFETLTFTYY</sequence>
<keyword evidence="2" id="KW-1185">Reference proteome</keyword>
<organism evidence="1 2">
    <name type="scientific">Bizionia myxarmorum</name>
    <dbReference type="NCBI Taxonomy" id="291186"/>
    <lineage>
        <taxon>Bacteria</taxon>
        <taxon>Pseudomonadati</taxon>
        <taxon>Bacteroidota</taxon>
        <taxon>Flavobacteriia</taxon>
        <taxon>Flavobacteriales</taxon>
        <taxon>Flavobacteriaceae</taxon>
        <taxon>Bizionia</taxon>
    </lineage>
</organism>
<evidence type="ECO:0000313" key="2">
    <source>
        <dbReference type="Proteomes" id="UP000323720"/>
    </source>
</evidence>
<proteinExistence type="predicted"/>
<gene>
    <name evidence="1" type="ORF">ES674_00100</name>
</gene>
<comment type="caution">
    <text evidence="1">The sequence shown here is derived from an EMBL/GenBank/DDBJ whole genome shotgun (WGS) entry which is preliminary data.</text>
</comment>
<evidence type="ECO:0000313" key="1">
    <source>
        <dbReference type="EMBL" id="TYB78217.1"/>
    </source>
</evidence>
<dbReference type="RefSeq" id="WP_148401955.1">
    <property type="nucleotide sequence ID" value="NZ_VSKK01000001.1"/>
</dbReference>
<accession>A0A5D0R9Q4</accession>
<dbReference type="AlphaFoldDB" id="A0A5D0R9Q4"/>
<protein>
    <recommendedName>
        <fullName evidence="3">DUF4595 domain-containing protein</fullName>
    </recommendedName>
</protein>
<dbReference type="PROSITE" id="PS51257">
    <property type="entry name" value="PROKAR_LIPOPROTEIN"/>
    <property type="match status" value="1"/>
</dbReference>
<dbReference type="OrthoDB" id="1201166at2"/>
<dbReference type="EMBL" id="VSKK01000001">
    <property type="protein sequence ID" value="TYB78217.1"/>
    <property type="molecule type" value="Genomic_DNA"/>
</dbReference>
<name>A0A5D0R9Q4_9FLAO</name>
<dbReference type="Proteomes" id="UP000323720">
    <property type="component" value="Unassembled WGS sequence"/>
</dbReference>